<name>A0ABR8J6M8_9NOST</name>
<evidence type="ECO:0000259" key="3">
    <source>
        <dbReference type="Pfam" id="PF20703"/>
    </source>
</evidence>
<feature type="domain" description="Peptidase C14 caspase" evidence="2">
    <location>
        <begin position="2"/>
        <end position="218"/>
    </location>
</feature>
<sequence length="739" mass="85360">MKRYALVVGITDYNKPLSILSKPDKDAEAVAQVLAAHGDFEDIKLLTGKVTTSQLSEALKILLEKQAVKNEALVYFTGHGIPIYSALGKPQAYLATSDLTIFFEDKKIIGQKGGINFSDLNELIKDSDLSSLVVLLDCCHSGEFLERSLIQETLKAFISKRDYCYIAACKNFQEAYAKKSEQHSIFTNAFLNGLSDKYANNEGKVTSDRLFDFISTELKGSGQEPIHMVWGSAITLVTYKEKIQNQTVPVKQDCPYQGLQAFTNENKEFFFGRQQIVKEILAKLDEQKFVPIIGASGSGKSSVVRAGLIPELAKNDWHIFNPIKPGFEPLQALKAIFKEFFPGQQERRLKDLIEKNDFGLDEILANLPKGKKYLLFVDQFEEVFTVCTQEEERKRFIKLLTQVAEINNSRFAVVITIRADFLEPCLSYYTLTNLIQTQAIYMPPLTGVDLKAAIEEPAKLQGHSIEEKLLFQILEDVGKEPGFLPLMEFALTQLWDKRNRQTHQLTLEEYQKLGGLKGALNLHADKVYKYRDYEQESPSKPRTDEEQEWIKRIFLRLVRTGDREKDTRQRQRKDKLLNISLNQKTELSELIHGEQGLVKGRLLVTGDEQQIAWIDLAHEALMEGWERFGEWRQEERELMQLRDRVKDAFWIWKDHEQDSDFLISKGLLKQVHQRQLELESHLDFDTLEFIKTSEECEDESQREQEQLREEAAQWNNYSPYDEDAAYEEWKENWREMQSE</sequence>
<reference evidence="4 5" key="1">
    <citation type="journal article" date="2020" name="ISME J.">
        <title>Comparative genomics reveals insights into cyanobacterial evolution and habitat adaptation.</title>
        <authorList>
            <person name="Chen M.Y."/>
            <person name="Teng W.K."/>
            <person name="Zhao L."/>
            <person name="Hu C.X."/>
            <person name="Zhou Y.K."/>
            <person name="Han B.P."/>
            <person name="Song L.R."/>
            <person name="Shu W.S."/>
        </authorList>
    </citation>
    <scope>NUCLEOTIDE SEQUENCE [LARGE SCALE GENOMIC DNA]</scope>
    <source>
        <strain evidence="4 5">FACHB-362</strain>
    </source>
</reference>
<accession>A0ABR8J6M8</accession>
<evidence type="ECO:0000313" key="5">
    <source>
        <dbReference type="Proteomes" id="UP000660381"/>
    </source>
</evidence>
<dbReference type="InterPro" id="IPR011600">
    <property type="entry name" value="Pept_C14_caspase"/>
</dbReference>
<dbReference type="RefSeq" id="WP_190907745.1">
    <property type="nucleotide sequence ID" value="NZ_JACJTQ010000027.1"/>
</dbReference>
<organism evidence="4 5">
    <name type="scientific">Anabaena catenula FACHB-362</name>
    <dbReference type="NCBI Taxonomy" id="2692877"/>
    <lineage>
        <taxon>Bacteria</taxon>
        <taxon>Bacillati</taxon>
        <taxon>Cyanobacteriota</taxon>
        <taxon>Cyanophyceae</taxon>
        <taxon>Nostocales</taxon>
        <taxon>Nostocaceae</taxon>
        <taxon>Anabaena</taxon>
    </lineage>
</organism>
<dbReference type="EMBL" id="JACJTQ010000027">
    <property type="protein sequence ID" value="MBD2693479.1"/>
    <property type="molecule type" value="Genomic_DNA"/>
</dbReference>
<feature type="compositionally biased region" description="Basic and acidic residues" evidence="1">
    <location>
        <begin position="695"/>
        <end position="711"/>
    </location>
</feature>
<dbReference type="Gene3D" id="3.40.50.1460">
    <property type="match status" value="1"/>
</dbReference>
<comment type="caution">
    <text evidence="4">The sequence shown here is derived from an EMBL/GenBank/DDBJ whole genome shotgun (WGS) entry which is preliminary data.</text>
</comment>
<dbReference type="InterPro" id="IPR029030">
    <property type="entry name" value="Caspase-like_dom_sf"/>
</dbReference>
<dbReference type="Pfam" id="PF20703">
    <property type="entry name" value="nSTAND1"/>
    <property type="match status" value="1"/>
</dbReference>
<feature type="domain" description="Novel STAND NTPase 1" evidence="3">
    <location>
        <begin position="255"/>
        <end position="659"/>
    </location>
</feature>
<keyword evidence="5" id="KW-1185">Reference proteome</keyword>
<feature type="region of interest" description="Disordered" evidence="1">
    <location>
        <begin position="695"/>
        <end position="714"/>
    </location>
</feature>
<evidence type="ECO:0000313" key="4">
    <source>
        <dbReference type="EMBL" id="MBD2693479.1"/>
    </source>
</evidence>
<dbReference type="SUPFAM" id="SSF52540">
    <property type="entry name" value="P-loop containing nucleoside triphosphate hydrolases"/>
    <property type="match status" value="1"/>
</dbReference>
<dbReference type="Pfam" id="PF00656">
    <property type="entry name" value="Peptidase_C14"/>
    <property type="match status" value="1"/>
</dbReference>
<evidence type="ECO:0000259" key="2">
    <source>
        <dbReference type="Pfam" id="PF00656"/>
    </source>
</evidence>
<dbReference type="Gene3D" id="3.40.50.300">
    <property type="entry name" value="P-loop containing nucleotide triphosphate hydrolases"/>
    <property type="match status" value="1"/>
</dbReference>
<gene>
    <name evidence="4" type="ORF">H6G68_17240</name>
</gene>
<dbReference type="InterPro" id="IPR049052">
    <property type="entry name" value="nSTAND1"/>
</dbReference>
<dbReference type="SUPFAM" id="SSF52129">
    <property type="entry name" value="Caspase-like"/>
    <property type="match status" value="1"/>
</dbReference>
<dbReference type="Proteomes" id="UP000660381">
    <property type="component" value="Unassembled WGS sequence"/>
</dbReference>
<dbReference type="InterPro" id="IPR027417">
    <property type="entry name" value="P-loop_NTPase"/>
</dbReference>
<proteinExistence type="predicted"/>
<protein>
    <submittedName>
        <fullName evidence="4">Caspase family protein</fullName>
    </submittedName>
</protein>
<evidence type="ECO:0000256" key="1">
    <source>
        <dbReference type="SAM" id="MobiDB-lite"/>
    </source>
</evidence>